<dbReference type="EMBL" id="CP029353">
    <property type="protein sequence ID" value="AWK86272.1"/>
    <property type="molecule type" value="Genomic_DNA"/>
</dbReference>
<sequence>MLPDHCHRRIDVSAETDVEAARAIAASLAEGLLSEGDAGRFDAALAVVGGHLVAQPGGGTMLVRRFGRRAGMECVAFDRGPGFADSEAAMAEEAGNGFASLRRSVERFAVHAAPGVGTAVLVRVLRPGMTDVVTGDEVIAEGGVVMVTRRGAEYCGDGWFIRPDGVAAVINGTPDDARSAAIARRVETIVSATVPGITSQMVIGAIRRGFANKVDTTVAALRMDGRAVDYTALGTVPAAVVRRTTVTSLSGRWAMVGYNPHVPASVHILWQPGDNVLMSSEGCGRLPTLFLNRDLHEVDPTLAAAILMRDGGQPDHDHTVVVLRNRARLPPETAT</sequence>
<dbReference type="RefSeq" id="WP_109326184.1">
    <property type="nucleotide sequence ID" value="NZ_CP029353.1"/>
</dbReference>
<dbReference type="InterPro" id="IPR039248">
    <property type="entry name" value="Ptase_RsbX"/>
</dbReference>
<gene>
    <name evidence="1" type="ORF">DEW08_08465</name>
</gene>
<evidence type="ECO:0008006" key="3">
    <source>
        <dbReference type="Google" id="ProtNLM"/>
    </source>
</evidence>
<dbReference type="PANTHER" id="PTHR35801">
    <property type="entry name" value="PHOSPHOSERINE PHOSPHATASE RSBX"/>
    <property type="match status" value="1"/>
</dbReference>
<dbReference type="KEGG" id="azz:DEW08_08465"/>
<evidence type="ECO:0000313" key="1">
    <source>
        <dbReference type="EMBL" id="AWK86272.1"/>
    </source>
</evidence>
<reference evidence="2" key="1">
    <citation type="submission" date="2018-05" db="EMBL/GenBank/DDBJ databases">
        <title>Azospirillum thermophila sp. nov., a novel isolated from hot spring.</title>
        <authorList>
            <person name="Zhao Z."/>
        </authorList>
    </citation>
    <scope>NUCLEOTIDE SEQUENCE [LARGE SCALE GENOMIC DNA]</scope>
    <source>
        <strain evidence="2">CFH 70021</strain>
    </source>
</reference>
<dbReference type="OrthoDB" id="479131at2"/>
<protein>
    <recommendedName>
        <fullName evidence="3">PPM-type phosphatase domain-containing protein</fullName>
    </recommendedName>
</protein>
<accession>A0A2S2CP62</accession>
<dbReference type="InterPro" id="IPR036457">
    <property type="entry name" value="PPM-type-like_dom_sf"/>
</dbReference>
<name>A0A2S2CP62_9PROT</name>
<keyword evidence="2" id="KW-1185">Reference proteome</keyword>
<proteinExistence type="predicted"/>
<dbReference type="AlphaFoldDB" id="A0A2S2CP62"/>
<dbReference type="Proteomes" id="UP000245629">
    <property type="component" value="Chromosome 2"/>
</dbReference>
<organism evidence="1 2">
    <name type="scientific">Azospirillum thermophilum</name>
    <dbReference type="NCBI Taxonomy" id="2202148"/>
    <lineage>
        <taxon>Bacteria</taxon>
        <taxon>Pseudomonadati</taxon>
        <taxon>Pseudomonadota</taxon>
        <taxon>Alphaproteobacteria</taxon>
        <taxon>Rhodospirillales</taxon>
        <taxon>Azospirillaceae</taxon>
        <taxon>Azospirillum</taxon>
    </lineage>
</organism>
<dbReference type="SUPFAM" id="SSF81606">
    <property type="entry name" value="PP2C-like"/>
    <property type="match status" value="1"/>
</dbReference>
<dbReference type="PANTHER" id="PTHR35801:SF1">
    <property type="entry name" value="PHOSPHOSERINE PHOSPHATASE RSBX"/>
    <property type="match status" value="1"/>
</dbReference>
<dbReference type="Gene3D" id="3.60.40.10">
    <property type="entry name" value="PPM-type phosphatase domain"/>
    <property type="match status" value="1"/>
</dbReference>
<evidence type="ECO:0000313" key="2">
    <source>
        <dbReference type="Proteomes" id="UP000245629"/>
    </source>
</evidence>